<evidence type="ECO:0000256" key="9">
    <source>
        <dbReference type="ARBA" id="ARBA00023136"/>
    </source>
</evidence>
<feature type="domain" description="TonB-dependent receptor plug" evidence="15">
    <location>
        <begin position="57"/>
        <end position="165"/>
    </location>
</feature>
<evidence type="ECO:0000313" key="17">
    <source>
        <dbReference type="Proteomes" id="UP000613266"/>
    </source>
</evidence>
<keyword evidence="3 11" id="KW-1134">Transmembrane beta strand</keyword>
<feature type="signal peptide" evidence="13">
    <location>
        <begin position="1"/>
        <end position="27"/>
    </location>
</feature>
<evidence type="ECO:0000256" key="10">
    <source>
        <dbReference type="ARBA" id="ARBA00023237"/>
    </source>
</evidence>
<keyword evidence="5 11" id="KW-0812">Transmembrane</keyword>
<evidence type="ECO:0000256" key="7">
    <source>
        <dbReference type="ARBA" id="ARBA00023065"/>
    </source>
</evidence>
<keyword evidence="7" id="KW-0406">Ion transport</keyword>
<evidence type="ECO:0000256" key="12">
    <source>
        <dbReference type="RuleBase" id="RU003357"/>
    </source>
</evidence>
<keyword evidence="8 12" id="KW-0798">TonB box</keyword>
<keyword evidence="17" id="KW-1185">Reference proteome</keyword>
<reference evidence="16" key="1">
    <citation type="submission" date="2020-12" db="EMBL/GenBank/DDBJ databases">
        <title>The genome sequence of Inhella sp. 1Y17.</title>
        <authorList>
            <person name="Liu Y."/>
        </authorList>
    </citation>
    <scope>NUCLEOTIDE SEQUENCE</scope>
    <source>
        <strain evidence="16">1Y17</strain>
    </source>
</reference>
<evidence type="ECO:0000256" key="8">
    <source>
        <dbReference type="ARBA" id="ARBA00023077"/>
    </source>
</evidence>
<keyword evidence="6" id="KW-0408">Iron</keyword>
<evidence type="ECO:0000256" key="5">
    <source>
        <dbReference type="ARBA" id="ARBA00022692"/>
    </source>
</evidence>
<evidence type="ECO:0000256" key="13">
    <source>
        <dbReference type="SAM" id="SignalP"/>
    </source>
</evidence>
<evidence type="ECO:0000256" key="4">
    <source>
        <dbReference type="ARBA" id="ARBA00022496"/>
    </source>
</evidence>
<keyword evidence="9 11" id="KW-0472">Membrane</keyword>
<dbReference type="InterPro" id="IPR000531">
    <property type="entry name" value="Beta-barrel_TonB"/>
</dbReference>
<dbReference type="InterPro" id="IPR036942">
    <property type="entry name" value="Beta-barrel_TonB_sf"/>
</dbReference>
<evidence type="ECO:0000256" key="11">
    <source>
        <dbReference type="PROSITE-ProRule" id="PRU01360"/>
    </source>
</evidence>
<proteinExistence type="inferred from homology"/>
<dbReference type="Pfam" id="PF07715">
    <property type="entry name" value="Plug"/>
    <property type="match status" value="1"/>
</dbReference>
<dbReference type="InterPro" id="IPR039426">
    <property type="entry name" value="TonB-dep_rcpt-like"/>
</dbReference>
<keyword evidence="13" id="KW-0732">Signal</keyword>
<dbReference type="InterPro" id="IPR012910">
    <property type="entry name" value="Plug_dom"/>
</dbReference>
<feature type="chain" id="PRO_5037390205" evidence="13">
    <location>
        <begin position="28"/>
        <end position="766"/>
    </location>
</feature>
<evidence type="ECO:0000256" key="6">
    <source>
        <dbReference type="ARBA" id="ARBA00023004"/>
    </source>
</evidence>
<sequence>MPFAPRIPAFRLSLLALAASTAFGAQAQSAEAPKDEAKDPTKLEAVVVTATKRIQPLQKTPLAVSVIGGGALEEMNLNNLSTITAQLPTVNYRSNASNKDSALFIRGVGTISTSPGVEPTVSMVLDGVVTARPGQATLDLVEVDRIEILRGPQGTLFGKNSSAGVINIVTRPAAKGKGGYLDLSAFQGGEHRIRAGVFGGTSELRGSLSLMSAKFDGNVTNVADGSKVNGYDRDGVRGRVEFQPMREMKVTLIADYTRSKDTTPTGVPYGTDVATYPTNAVTANPLYAAAVAPVIPSPTNRQINSEMLTRVTDTNQGLSTQVDYTLPSVTLTSITAHRGWENHQFQDQDRLPKPYRQFAQLADEGTLDFSQFTQELRVASNGKQTFDYVAGLFYFDGKNDEVYRRDVTACPASTAAALPSGLVPCTAGPVVTGNGVATYGVRSKSKALFGEGTMNFSPELRTIAGLRYTQDELSYYHGRVASASGLSGVGATRAPVTGSTDVDAVSGRFGPQYDITPDMMAYATYSRGYKGPAYNVFFNMSPTQDNVLAPEKSKSYEIGLKSELLDRRLRVNLAAFDTEYNGYQANVPDLVNGTIVTRLINAGEVSTKGIEMDLTARPTAGLNVSFNVANIKARVKNFNCPPGAAASCNINGKPLPFSPDWKASLRLKYTQTLTDSLSLDYGFDATWQTKVQFDLQQQPNSFQPEYTIYNARVALQSTDGWSVALIGRNLGDKSYATLVQNSGSNINRYVPRDDRRYFGVNLRYDF</sequence>
<evidence type="ECO:0000256" key="1">
    <source>
        <dbReference type="ARBA" id="ARBA00004571"/>
    </source>
</evidence>
<name>A0A931J6E9_9BURK</name>
<dbReference type="Proteomes" id="UP000613266">
    <property type="component" value="Unassembled WGS sequence"/>
</dbReference>
<keyword evidence="10 11" id="KW-0998">Cell outer membrane</keyword>
<comment type="subcellular location">
    <subcellularLocation>
        <location evidence="1 11">Cell outer membrane</location>
        <topology evidence="1 11">Multi-pass membrane protein</topology>
    </subcellularLocation>
</comment>
<keyword evidence="16" id="KW-0675">Receptor</keyword>
<dbReference type="AlphaFoldDB" id="A0A931J6E9"/>
<dbReference type="SUPFAM" id="SSF56935">
    <property type="entry name" value="Porins"/>
    <property type="match status" value="1"/>
</dbReference>
<dbReference type="Pfam" id="PF00593">
    <property type="entry name" value="TonB_dep_Rec_b-barrel"/>
    <property type="match status" value="1"/>
</dbReference>
<dbReference type="Gene3D" id="2.40.170.20">
    <property type="entry name" value="TonB-dependent receptor, beta-barrel domain"/>
    <property type="match status" value="1"/>
</dbReference>
<evidence type="ECO:0000256" key="2">
    <source>
        <dbReference type="ARBA" id="ARBA00022448"/>
    </source>
</evidence>
<dbReference type="PANTHER" id="PTHR32552:SF81">
    <property type="entry name" value="TONB-DEPENDENT OUTER MEMBRANE RECEPTOR"/>
    <property type="match status" value="1"/>
</dbReference>
<feature type="domain" description="TonB-dependent receptor-like beta-barrel" evidence="14">
    <location>
        <begin position="269"/>
        <end position="730"/>
    </location>
</feature>
<accession>A0A931J6E9</accession>
<evidence type="ECO:0000256" key="3">
    <source>
        <dbReference type="ARBA" id="ARBA00022452"/>
    </source>
</evidence>
<comment type="similarity">
    <text evidence="11 12">Belongs to the TonB-dependent receptor family.</text>
</comment>
<keyword evidence="4" id="KW-0410">Iron transport</keyword>
<evidence type="ECO:0000313" key="16">
    <source>
        <dbReference type="EMBL" id="MBH9579116.1"/>
    </source>
</evidence>
<comment type="caution">
    <text evidence="16">The sequence shown here is derived from an EMBL/GenBank/DDBJ whole genome shotgun (WGS) entry which is preliminary data.</text>
</comment>
<gene>
    <name evidence="16" type="ORF">I7X39_19665</name>
</gene>
<keyword evidence="2 11" id="KW-0813">Transport</keyword>
<evidence type="ECO:0000259" key="14">
    <source>
        <dbReference type="Pfam" id="PF00593"/>
    </source>
</evidence>
<evidence type="ECO:0000259" key="15">
    <source>
        <dbReference type="Pfam" id="PF07715"/>
    </source>
</evidence>
<dbReference type="RefSeq" id="WP_198112887.1">
    <property type="nucleotide sequence ID" value="NZ_JAEDAK010000018.1"/>
</dbReference>
<dbReference type="EMBL" id="JAEDAK010000018">
    <property type="protein sequence ID" value="MBH9579116.1"/>
    <property type="molecule type" value="Genomic_DNA"/>
</dbReference>
<protein>
    <submittedName>
        <fullName evidence="16">TonB-dependent receptor</fullName>
    </submittedName>
</protein>
<dbReference type="GO" id="GO:0006826">
    <property type="term" value="P:iron ion transport"/>
    <property type="evidence" value="ECO:0007669"/>
    <property type="project" value="UniProtKB-KW"/>
</dbReference>
<dbReference type="CDD" id="cd01347">
    <property type="entry name" value="ligand_gated_channel"/>
    <property type="match status" value="1"/>
</dbReference>
<dbReference type="PANTHER" id="PTHR32552">
    <property type="entry name" value="FERRICHROME IRON RECEPTOR-RELATED"/>
    <property type="match status" value="1"/>
</dbReference>
<dbReference type="PROSITE" id="PS52016">
    <property type="entry name" value="TONB_DEPENDENT_REC_3"/>
    <property type="match status" value="1"/>
</dbReference>
<organism evidence="16 17">
    <name type="scientific">Inhella proteolytica</name>
    <dbReference type="NCBI Taxonomy" id="2795029"/>
    <lineage>
        <taxon>Bacteria</taxon>
        <taxon>Pseudomonadati</taxon>
        <taxon>Pseudomonadota</taxon>
        <taxon>Betaproteobacteria</taxon>
        <taxon>Burkholderiales</taxon>
        <taxon>Sphaerotilaceae</taxon>
        <taxon>Inhella</taxon>
    </lineage>
</organism>
<dbReference type="GO" id="GO:0009279">
    <property type="term" value="C:cell outer membrane"/>
    <property type="evidence" value="ECO:0007669"/>
    <property type="project" value="UniProtKB-SubCell"/>
</dbReference>